<evidence type="ECO:0000313" key="2">
    <source>
        <dbReference type="EMBL" id="MPM83826.1"/>
    </source>
</evidence>
<dbReference type="EMBL" id="VSSQ01032538">
    <property type="protein sequence ID" value="MPM83826.1"/>
    <property type="molecule type" value="Genomic_DNA"/>
</dbReference>
<feature type="compositionally biased region" description="Basic residues" evidence="1">
    <location>
        <begin position="1"/>
        <end position="11"/>
    </location>
</feature>
<accession>A0A645D387</accession>
<reference evidence="2" key="1">
    <citation type="submission" date="2019-08" db="EMBL/GenBank/DDBJ databases">
        <authorList>
            <person name="Kucharzyk K."/>
            <person name="Murdoch R.W."/>
            <person name="Higgins S."/>
            <person name="Loffler F."/>
        </authorList>
    </citation>
    <scope>NUCLEOTIDE SEQUENCE</scope>
</reference>
<name>A0A645D387_9ZZZZ</name>
<gene>
    <name evidence="2" type="ORF">SDC9_130895</name>
</gene>
<feature type="region of interest" description="Disordered" evidence="1">
    <location>
        <begin position="1"/>
        <end position="29"/>
    </location>
</feature>
<proteinExistence type="predicted"/>
<comment type="caution">
    <text evidence="2">The sequence shown here is derived from an EMBL/GenBank/DDBJ whole genome shotgun (WGS) entry which is preliminary data.</text>
</comment>
<sequence length="257" mass="27817">MPSAKKKKKFSRAAQAQMQKKETAKRERKSSMRTTIFTLICGVVVTSAFLKWPISLDFTAAPFAQEPLAAIVDTSFAVEGEPVSETVRFGTMPQKGGETAAFCEVAGKLFKLGTVASSESCSLTPVTIGGEGEYYVYTAQIDYSGDTKLIKVGTDGVPVSLLAISGVATNADLDGDGWDETVLETGLVKTCYVYEWEPAANQARVASINAALKKESVFFNPKNKYFTPTFGGSGFLLDSFTYGNERLERHVHLNNGE</sequence>
<evidence type="ECO:0000256" key="1">
    <source>
        <dbReference type="SAM" id="MobiDB-lite"/>
    </source>
</evidence>
<dbReference type="AlphaFoldDB" id="A0A645D387"/>
<organism evidence="2">
    <name type="scientific">bioreactor metagenome</name>
    <dbReference type="NCBI Taxonomy" id="1076179"/>
    <lineage>
        <taxon>unclassified sequences</taxon>
        <taxon>metagenomes</taxon>
        <taxon>ecological metagenomes</taxon>
    </lineage>
</organism>
<protein>
    <submittedName>
        <fullName evidence="2">Uncharacterized protein</fullName>
    </submittedName>
</protein>